<evidence type="ECO:0000259" key="13">
    <source>
        <dbReference type="Pfam" id="PF02771"/>
    </source>
</evidence>
<dbReference type="AlphaFoldDB" id="A0A842I2H6"/>
<evidence type="ECO:0000256" key="10">
    <source>
        <dbReference type="RuleBase" id="RU362125"/>
    </source>
</evidence>
<evidence type="ECO:0000259" key="11">
    <source>
        <dbReference type="Pfam" id="PF00441"/>
    </source>
</evidence>
<comment type="cofactor">
    <cofactor evidence="1 10">
        <name>FAD</name>
        <dbReference type="ChEBI" id="CHEBI:57692"/>
    </cofactor>
</comment>
<dbReference type="InterPro" id="IPR009100">
    <property type="entry name" value="AcylCoA_DH/oxidase_NM_dom_sf"/>
</dbReference>
<feature type="domain" description="Acyl-CoA dehydrogenase/oxidase C-terminal" evidence="11">
    <location>
        <begin position="224"/>
        <end position="371"/>
    </location>
</feature>
<evidence type="ECO:0000259" key="12">
    <source>
        <dbReference type="Pfam" id="PF02770"/>
    </source>
</evidence>
<dbReference type="Gene3D" id="1.20.140.10">
    <property type="entry name" value="Butyryl-CoA Dehydrogenase, subunit A, domain 3"/>
    <property type="match status" value="1"/>
</dbReference>
<dbReference type="InterPro" id="IPR006089">
    <property type="entry name" value="Acyl-CoA_DH_CS"/>
</dbReference>
<dbReference type="InterPro" id="IPR037069">
    <property type="entry name" value="AcylCoA_DH/ox_N_sf"/>
</dbReference>
<evidence type="ECO:0000256" key="7">
    <source>
        <dbReference type="ARBA" id="ARBA00037085"/>
    </source>
</evidence>
<dbReference type="GO" id="GO:0033539">
    <property type="term" value="P:fatty acid beta-oxidation using acyl-CoA dehydrogenase"/>
    <property type="evidence" value="ECO:0007669"/>
    <property type="project" value="TreeGrafter"/>
</dbReference>
<dbReference type="GO" id="GO:0003995">
    <property type="term" value="F:acyl-CoA dehydrogenase activity"/>
    <property type="evidence" value="ECO:0007669"/>
    <property type="project" value="InterPro"/>
</dbReference>
<sequence>MLPYGDEHELIRATAKRFFESECAPHQEAWESARMAPPEIWRRAGELGLLCPRIAETYGGSGGDFLFAVVLIEEQVRAGATAPVMSLHSDVVAPYLAHYGTDAQKTEILPKMISGETVGAIAMTEPGAGSDLRGMRMTAKRDGDAYVLSGQKTFISNGASAGVVVTAAKTGEAISLFIVETADLPGFSHGAPLKKLGQGPADIAELFFDDVRVPANRLLGEVEGQGFRQMVERLAEERLLTGIVAVAMMERAIDHAVAYTKERTAFGKRIIDFQNSRFKLAEAETEARVARIFLERCILKFVDGRLGEDEAAMLKWWTTDLQGKIVDECLQFFGGYGYMLEYPISHMWLDSRVARIYGGANEIMKEIVGRTL</sequence>
<dbReference type="GO" id="GO:0050660">
    <property type="term" value="F:flavin adenine dinucleotide binding"/>
    <property type="evidence" value="ECO:0007669"/>
    <property type="project" value="InterPro"/>
</dbReference>
<evidence type="ECO:0000256" key="1">
    <source>
        <dbReference type="ARBA" id="ARBA00001974"/>
    </source>
</evidence>
<evidence type="ECO:0000313" key="14">
    <source>
        <dbReference type="EMBL" id="MBC2778943.1"/>
    </source>
</evidence>
<dbReference type="Gene3D" id="2.40.110.10">
    <property type="entry name" value="Butyryl-CoA Dehydrogenase, subunit A, domain 2"/>
    <property type="match status" value="1"/>
</dbReference>
<dbReference type="GO" id="GO:0005737">
    <property type="term" value="C:cytoplasm"/>
    <property type="evidence" value="ECO:0007669"/>
    <property type="project" value="TreeGrafter"/>
</dbReference>
<evidence type="ECO:0000256" key="6">
    <source>
        <dbReference type="ARBA" id="ARBA00023002"/>
    </source>
</evidence>
<dbReference type="EMBL" id="JACJVJ010000003">
    <property type="protein sequence ID" value="MBC2778943.1"/>
    <property type="molecule type" value="Genomic_DNA"/>
</dbReference>
<keyword evidence="6 10" id="KW-0560">Oxidoreductase</keyword>
<dbReference type="Gene3D" id="1.10.540.10">
    <property type="entry name" value="Acyl-CoA dehydrogenase/oxidase, N-terminal domain"/>
    <property type="match status" value="1"/>
</dbReference>
<dbReference type="Pfam" id="PF00441">
    <property type="entry name" value="Acyl-CoA_dh_1"/>
    <property type="match status" value="1"/>
</dbReference>
<evidence type="ECO:0000256" key="8">
    <source>
        <dbReference type="ARBA" id="ARBA00040394"/>
    </source>
</evidence>
<dbReference type="Pfam" id="PF02770">
    <property type="entry name" value="Acyl-CoA_dh_M"/>
    <property type="match status" value="1"/>
</dbReference>
<evidence type="ECO:0000256" key="9">
    <source>
        <dbReference type="ARBA" id="ARBA00042660"/>
    </source>
</evidence>
<dbReference type="PANTHER" id="PTHR48083">
    <property type="entry name" value="MEDIUM-CHAIN SPECIFIC ACYL-COA DEHYDROGENASE, MITOCHONDRIAL-RELATED"/>
    <property type="match status" value="1"/>
</dbReference>
<comment type="similarity">
    <text evidence="3 10">Belongs to the acyl-CoA dehydrogenase family.</text>
</comment>
<evidence type="ECO:0000256" key="3">
    <source>
        <dbReference type="ARBA" id="ARBA00009347"/>
    </source>
</evidence>
<gene>
    <name evidence="14" type="ORF">H6P80_15065</name>
</gene>
<dbReference type="InterPro" id="IPR036250">
    <property type="entry name" value="AcylCo_DH-like_C"/>
</dbReference>
<reference evidence="14 15" key="1">
    <citation type="submission" date="2020-08" db="EMBL/GenBank/DDBJ databases">
        <title>Draft genome sequence of Parasphingopyxis sp. GrpM-11.</title>
        <authorList>
            <person name="Oh J."/>
            <person name="Roh D.-H."/>
        </authorList>
    </citation>
    <scope>NUCLEOTIDE SEQUENCE [LARGE SCALE GENOMIC DNA]</scope>
    <source>
        <strain evidence="14 15">GrpM-11</strain>
    </source>
</reference>
<dbReference type="FunFam" id="2.40.110.10:FF:000002">
    <property type="entry name" value="Acyl-CoA dehydrogenase fadE12"/>
    <property type="match status" value="1"/>
</dbReference>
<proteinExistence type="inferred from homology"/>
<dbReference type="InterPro" id="IPR013786">
    <property type="entry name" value="AcylCoA_DH/ox_N"/>
</dbReference>
<feature type="domain" description="Acyl-CoA dehydrogenase/oxidase N-terminal" evidence="13">
    <location>
        <begin position="6"/>
        <end position="116"/>
    </location>
</feature>
<dbReference type="InterPro" id="IPR006091">
    <property type="entry name" value="Acyl-CoA_Oxase/DH_mid-dom"/>
</dbReference>
<evidence type="ECO:0000256" key="5">
    <source>
        <dbReference type="ARBA" id="ARBA00022827"/>
    </source>
</evidence>
<evidence type="ECO:0000256" key="4">
    <source>
        <dbReference type="ARBA" id="ARBA00022630"/>
    </source>
</evidence>
<comment type="pathway">
    <text evidence="2">Siderophore biosynthesis; mycobactin biosynthesis.</text>
</comment>
<dbReference type="PANTHER" id="PTHR48083:SF20">
    <property type="entry name" value="LONG-CHAIN SPECIFIC ACYL-COA DEHYDROGENASE, MITOCHONDRIAL"/>
    <property type="match status" value="1"/>
</dbReference>
<dbReference type="SUPFAM" id="SSF56645">
    <property type="entry name" value="Acyl-CoA dehydrogenase NM domain-like"/>
    <property type="match status" value="1"/>
</dbReference>
<dbReference type="Proteomes" id="UP000564378">
    <property type="component" value="Unassembled WGS sequence"/>
</dbReference>
<dbReference type="FunFam" id="1.20.140.10:FF:000001">
    <property type="entry name" value="Acyl-CoA dehydrogenase"/>
    <property type="match status" value="1"/>
</dbReference>
<dbReference type="Pfam" id="PF02771">
    <property type="entry name" value="Acyl-CoA_dh_N"/>
    <property type="match status" value="1"/>
</dbReference>
<protein>
    <recommendedName>
        <fullName evidence="8">Acyl-[acyl-carrier-protein] dehydrogenase MbtN</fullName>
    </recommendedName>
    <alternativeName>
        <fullName evidence="9">Mycobactin synthase protein N</fullName>
    </alternativeName>
</protein>
<evidence type="ECO:0000313" key="15">
    <source>
        <dbReference type="Proteomes" id="UP000564378"/>
    </source>
</evidence>
<comment type="function">
    <text evidence="7">Catalyzes the dehydrogenation at the alpha-beta position of ACP-bound acyl chains. This results in the introduction of a double bond in the lipidic chain, which is further transferred to the epsilon-amino group of lysine residue in the mycobactin core by MbtK.</text>
</comment>
<keyword evidence="5 10" id="KW-0274">FAD</keyword>
<dbReference type="InterPro" id="IPR050741">
    <property type="entry name" value="Acyl-CoA_dehydrogenase"/>
</dbReference>
<dbReference type="PROSITE" id="PS00072">
    <property type="entry name" value="ACYL_COA_DH_1"/>
    <property type="match status" value="1"/>
</dbReference>
<accession>A0A842I2H6</accession>
<dbReference type="InterPro" id="IPR009075">
    <property type="entry name" value="AcylCo_DH/oxidase_C"/>
</dbReference>
<evidence type="ECO:0000256" key="2">
    <source>
        <dbReference type="ARBA" id="ARBA00005102"/>
    </source>
</evidence>
<dbReference type="InterPro" id="IPR046373">
    <property type="entry name" value="Acyl-CoA_Oxase/DH_mid-dom_sf"/>
</dbReference>
<organism evidence="14 15">
    <name type="scientific">Parasphingopyxis marina</name>
    <dbReference type="NCBI Taxonomy" id="2761622"/>
    <lineage>
        <taxon>Bacteria</taxon>
        <taxon>Pseudomonadati</taxon>
        <taxon>Pseudomonadota</taxon>
        <taxon>Alphaproteobacteria</taxon>
        <taxon>Sphingomonadales</taxon>
        <taxon>Sphingomonadaceae</taxon>
        <taxon>Parasphingopyxis</taxon>
    </lineage>
</organism>
<comment type="caution">
    <text evidence="14">The sequence shown here is derived from an EMBL/GenBank/DDBJ whole genome shotgun (WGS) entry which is preliminary data.</text>
</comment>
<feature type="domain" description="Acyl-CoA oxidase/dehydrogenase middle" evidence="12">
    <location>
        <begin position="120"/>
        <end position="211"/>
    </location>
</feature>
<keyword evidence="4 10" id="KW-0285">Flavoprotein</keyword>
<dbReference type="SUPFAM" id="SSF47203">
    <property type="entry name" value="Acyl-CoA dehydrogenase C-terminal domain-like"/>
    <property type="match status" value="1"/>
</dbReference>
<name>A0A842I2H6_9SPHN</name>
<keyword evidence="15" id="KW-1185">Reference proteome</keyword>